<evidence type="ECO:0000313" key="1">
    <source>
        <dbReference type="EMBL" id="KRM71548.1"/>
    </source>
</evidence>
<evidence type="ECO:0008006" key="3">
    <source>
        <dbReference type="Google" id="ProtNLM"/>
    </source>
</evidence>
<reference evidence="1 2" key="1">
    <citation type="journal article" date="2015" name="Genome Announc.">
        <title>Expanding the biotechnology potential of lactobacilli through comparative genomics of 213 strains and associated genera.</title>
        <authorList>
            <person name="Sun Z."/>
            <person name="Harris H.M."/>
            <person name="McCann A."/>
            <person name="Guo C."/>
            <person name="Argimon S."/>
            <person name="Zhang W."/>
            <person name="Yang X."/>
            <person name="Jeffery I.B."/>
            <person name="Cooney J.C."/>
            <person name="Kagawa T.F."/>
            <person name="Liu W."/>
            <person name="Song Y."/>
            <person name="Salvetti E."/>
            <person name="Wrobel A."/>
            <person name="Rasinkangas P."/>
            <person name="Parkhill J."/>
            <person name="Rea M.C."/>
            <person name="O'Sullivan O."/>
            <person name="Ritari J."/>
            <person name="Douillard F.P."/>
            <person name="Paul Ross R."/>
            <person name="Yang R."/>
            <person name="Briner A.E."/>
            <person name="Felis G.E."/>
            <person name="de Vos W.M."/>
            <person name="Barrangou R."/>
            <person name="Klaenhammer T.R."/>
            <person name="Caufield P.W."/>
            <person name="Cui Y."/>
            <person name="Zhang H."/>
            <person name="O'Toole P.W."/>
        </authorList>
    </citation>
    <scope>NUCLEOTIDE SEQUENCE [LARGE SCALE GENOMIC DNA]</scope>
    <source>
        <strain evidence="1 2">DSM 23927</strain>
    </source>
</reference>
<dbReference type="RefSeq" id="WP_057894934.1">
    <property type="nucleotide sequence ID" value="NZ_AYZQ01000004.1"/>
</dbReference>
<accession>A0A0R2B7U1</accession>
<organism evidence="1 2">
    <name type="scientific">Lacticaseibacillus brantae DSM 23927</name>
    <dbReference type="NCBI Taxonomy" id="1423727"/>
    <lineage>
        <taxon>Bacteria</taxon>
        <taxon>Bacillati</taxon>
        <taxon>Bacillota</taxon>
        <taxon>Bacilli</taxon>
        <taxon>Lactobacillales</taxon>
        <taxon>Lactobacillaceae</taxon>
        <taxon>Lacticaseibacillus</taxon>
    </lineage>
</organism>
<dbReference type="InterPro" id="IPR036192">
    <property type="entry name" value="Cell_div_ZapA-like_sf"/>
</dbReference>
<gene>
    <name evidence="1" type="ORF">FC34_GL001663</name>
</gene>
<dbReference type="OrthoDB" id="2139724at2"/>
<protein>
    <recommendedName>
        <fullName evidence="3">Cell division protein ZapA</fullName>
    </recommendedName>
</protein>
<dbReference type="InterPro" id="IPR053712">
    <property type="entry name" value="Bac_CellDiv_Activator"/>
</dbReference>
<dbReference type="PATRIC" id="fig|1423727.3.peg.1685"/>
<dbReference type="SUPFAM" id="SSF102829">
    <property type="entry name" value="Cell division protein ZapA-like"/>
    <property type="match status" value="1"/>
</dbReference>
<dbReference type="STRING" id="1423727.FC34_GL001663"/>
<dbReference type="EMBL" id="AYZQ01000004">
    <property type="protein sequence ID" value="KRM71548.1"/>
    <property type="molecule type" value="Genomic_DNA"/>
</dbReference>
<proteinExistence type="predicted"/>
<comment type="caution">
    <text evidence="1">The sequence shown here is derived from an EMBL/GenBank/DDBJ whole genome shotgun (WGS) entry which is preliminary data.</text>
</comment>
<dbReference type="InterPro" id="IPR007838">
    <property type="entry name" value="Cell_div_ZapA-like"/>
</dbReference>
<dbReference type="Pfam" id="PF05164">
    <property type="entry name" value="ZapA"/>
    <property type="match status" value="1"/>
</dbReference>
<evidence type="ECO:0000313" key="2">
    <source>
        <dbReference type="Proteomes" id="UP000051672"/>
    </source>
</evidence>
<dbReference type="Proteomes" id="UP000051672">
    <property type="component" value="Unassembled WGS sequence"/>
</dbReference>
<keyword evidence="2" id="KW-1185">Reference proteome</keyword>
<sequence length="79" mass="8781">MVEQKRRFKAEIAGKTYTIVGPGSLAHFEAVTAILNEQLVQINRLDPKLSREEAAVLLAFNALSDQVNQQAQKQQSEAE</sequence>
<name>A0A0R2B7U1_9LACO</name>
<dbReference type="AlphaFoldDB" id="A0A0R2B7U1"/>
<dbReference type="Gene3D" id="6.10.250.790">
    <property type="match status" value="1"/>
</dbReference>